<dbReference type="InterPro" id="IPR002125">
    <property type="entry name" value="CMP_dCMP_dom"/>
</dbReference>
<evidence type="ECO:0000256" key="7">
    <source>
        <dbReference type="ARBA" id="ARBA00022801"/>
    </source>
</evidence>
<dbReference type="EMBL" id="SNWX01000021">
    <property type="protein sequence ID" value="TDO84478.1"/>
    <property type="molecule type" value="Genomic_DNA"/>
</dbReference>
<gene>
    <name evidence="16" type="ORF">DFR79_12142</name>
</gene>
<evidence type="ECO:0000256" key="6">
    <source>
        <dbReference type="ARBA" id="ARBA00022723"/>
    </source>
</evidence>
<dbReference type="InterPro" id="IPR016192">
    <property type="entry name" value="APOBEC/CMP_deaminase_Zn-bd"/>
</dbReference>
<comment type="caution">
    <text evidence="16">The sequence shown here is derived from an EMBL/GenBank/DDBJ whole genome shotgun (WGS) entry which is preliminary data.</text>
</comment>
<feature type="binding site" evidence="13">
    <location>
        <position position="56"/>
    </location>
    <ligand>
        <name>Zn(2+)</name>
        <dbReference type="ChEBI" id="CHEBI:29105"/>
        <note>catalytic</note>
    </ligand>
</feature>
<evidence type="ECO:0000256" key="1">
    <source>
        <dbReference type="ARBA" id="ARBA00001947"/>
    </source>
</evidence>
<dbReference type="PROSITE" id="PS51747">
    <property type="entry name" value="CYT_DCMP_DEAMINASES_2"/>
    <property type="match status" value="1"/>
</dbReference>
<evidence type="ECO:0000256" key="14">
    <source>
        <dbReference type="RuleBase" id="RU364006"/>
    </source>
</evidence>
<dbReference type="GO" id="GO:0004126">
    <property type="term" value="F:cytidine deaminase activity"/>
    <property type="evidence" value="ECO:0007669"/>
    <property type="project" value="UniProtKB-UniRule"/>
</dbReference>
<comment type="similarity">
    <text evidence="3 14">Belongs to the cytidine and deoxycytidylate deaminase family.</text>
</comment>
<dbReference type="GO" id="GO:0072527">
    <property type="term" value="P:pyrimidine-containing compound metabolic process"/>
    <property type="evidence" value="ECO:0007669"/>
    <property type="project" value="UniProtKB-ARBA"/>
</dbReference>
<protein>
    <recommendedName>
        <fullName evidence="5 14">Cytidine deaminase</fullName>
        <ecNumber evidence="4 14">3.5.4.5</ecNumber>
    </recommendedName>
    <alternativeName>
        <fullName evidence="9 14">Cytidine aminohydrolase</fullName>
    </alternativeName>
</protein>
<evidence type="ECO:0000256" key="4">
    <source>
        <dbReference type="ARBA" id="ARBA00012783"/>
    </source>
</evidence>
<dbReference type="AlphaFoldDB" id="A0A4V3CE55"/>
<reference evidence="16 17" key="1">
    <citation type="submission" date="2019-03" db="EMBL/GenBank/DDBJ databases">
        <title>Subsurface microbial communities from deep shales in Ohio and West Virginia, USA.</title>
        <authorList>
            <person name="Wrighton K."/>
        </authorList>
    </citation>
    <scope>NUCLEOTIDE SEQUENCE [LARGE SCALE GENOMIC DNA]</scope>
    <source>
        <strain evidence="16 17">MA284_T2</strain>
    </source>
</reference>
<dbReference type="FunFam" id="3.40.140.10:FF:000008">
    <property type="entry name" value="Cytidine deaminase"/>
    <property type="match status" value="1"/>
</dbReference>
<evidence type="ECO:0000256" key="13">
    <source>
        <dbReference type="PIRSR" id="PIRSR606262-3"/>
    </source>
</evidence>
<evidence type="ECO:0000256" key="3">
    <source>
        <dbReference type="ARBA" id="ARBA00006576"/>
    </source>
</evidence>
<keyword evidence="8 13" id="KW-0862">Zinc</keyword>
<dbReference type="GO" id="GO:0008270">
    <property type="term" value="F:zinc ion binding"/>
    <property type="evidence" value="ECO:0007669"/>
    <property type="project" value="UniProtKB-UniRule"/>
</dbReference>
<evidence type="ECO:0000256" key="8">
    <source>
        <dbReference type="ARBA" id="ARBA00022833"/>
    </source>
</evidence>
<keyword evidence="6 13" id="KW-0479">Metal-binding</keyword>
<dbReference type="GO" id="GO:0042802">
    <property type="term" value="F:identical protein binding"/>
    <property type="evidence" value="ECO:0007669"/>
    <property type="project" value="UniProtKB-ARBA"/>
</dbReference>
<dbReference type="Proteomes" id="UP000295064">
    <property type="component" value="Unassembled WGS sequence"/>
</dbReference>
<keyword evidence="7 14" id="KW-0378">Hydrolase</keyword>
<evidence type="ECO:0000256" key="2">
    <source>
        <dbReference type="ARBA" id="ARBA00003949"/>
    </source>
</evidence>
<feature type="active site" description="Proton donor" evidence="12">
    <location>
        <position position="58"/>
    </location>
</feature>
<dbReference type="GO" id="GO:0005829">
    <property type="term" value="C:cytosol"/>
    <property type="evidence" value="ECO:0007669"/>
    <property type="project" value="TreeGrafter"/>
</dbReference>
<comment type="cofactor">
    <cofactor evidence="1 13 14">
        <name>Zn(2+)</name>
        <dbReference type="ChEBI" id="CHEBI:29105"/>
    </cofactor>
</comment>
<dbReference type="InterPro" id="IPR006262">
    <property type="entry name" value="Cyt_deam_tetra"/>
</dbReference>
<comment type="function">
    <text evidence="2 14">This enzyme scavenges exogenous and endogenous cytidine and 2'-deoxycytidine for UMP synthesis.</text>
</comment>
<evidence type="ECO:0000313" key="16">
    <source>
        <dbReference type="EMBL" id="TDO84478.1"/>
    </source>
</evidence>
<proteinExistence type="inferred from homology"/>
<dbReference type="SUPFAM" id="SSF53927">
    <property type="entry name" value="Cytidine deaminase-like"/>
    <property type="match status" value="1"/>
</dbReference>
<comment type="catalytic activity">
    <reaction evidence="10 14">
        <text>2'-deoxycytidine + H2O + H(+) = 2'-deoxyuridine + NH4(+)</text>
        <dbReference type="Rhea" id="RHEA:13433"/>
        <dbReference type="ChEBI" id="CHEBI:15377"/>
        <dbReference type="ChEBI" id="CHEBI:15378"/>
        <dbReference type="ChEBI" id="CHEBI:15698"/>
        <dbReference type="ChEBI" id="CHEBI:16450"/>
        <dbReference type="ChEBI" id="CHEBI:28938"/>
        <dbReference type="EC" id="3.5.4.5"/>
    </reaction>
</comment>
<feature type="binding site" evidence="13">
    <location>
        <position position="92"/>
    </location>
    <ligand>
        <name>Zn(2+)</name>
        <dbReference type="ChEBI" id="CHEBI:29105"/>
        <note>catalytic</note>
    </ligand>
</feature>
<evidence type="ECO:0000256" key="9">
    <source>
        <dbReference type="ARBA" id="ARBA00032005"/>
    </source>
</evidence>
<dbReference type="Pfam" id="PF00383">
    <property type="entry name" value="dCMP_cyt_deam_1"/>
    <property type="match status" value="1"/>
</dbReference>
<dbReference type="NCBIfam" id="TIGR01354">
    <property type="entry name" value="cyt_deam_tetra"/>
    <property type="match status" value="1"/>
</dbReference>
<dbReference type="InterPro" id="IPR050202">
    <property type="entry name" value="Cyt/Deoxycyt_deaminase"/>
</dbReference>
<dbReference type="CDD" id="cd01283">
    <property type="entry name" value="cytidine_deaminase"/>
    <property type="match status" value="1"/>
</dbReference>
<evidence type="ECO:0000256" key="11">
    <source>
        <dbReference type="ARBA" id="ARBA00049558"/>
    </source>
</evidence>
<feature type="binding site" evidence="13">
    <location>
        <position position="89"/>
    </location>
    <ligand>
        <name>Zn(2+)</name>
        <dbReference type="ChEBI" id="CHEBI:29105"/>
        <note>catalytic</note>
    </ligand>
</feature>
<dbReference type="PANTHER" id="PTHR11644:SF2">
    <property type="entry name" value="CYTIDINE DEAMINASE"/>
    <property type="match status" value="1"/>
</dbReference>
<accession>A0A4V3CE55</accession>
<dbReference type="PANTHER" id="PTHR11644">
    <property type="entry name" value="CYTIDINE DEAMINASE"/>
    <property type="match status" value="1"/>
</dbReference>
<evidence type="ECO:0000256" key="5">
    <source>
        <dbReference type="ARBA" id="ARBA00018266"/>
    </source>
</evidence>
<name>A0A4V3CE55_9FIRM</name>
<dbReference type="PROSITE" id="PS00903">
    <property type="entry name" value="CYT_DCMP_DEAMINASES_1"/>
    <property type="match status" value="1"/>
</dbReference>
<dbReference type="Gene3D" id="3.40.140.10">
    <property type="entry name" value="Cytidine Deaminase, domain 2"/>
    <property type="match status" value="1"/>
</dbReference>
<dbReference type="GO" id="GO:0055086">
    <property type="term" value="P:nucleobase-containing small molecule metabolic process"/>
    <property type="evidence" value="ECO:0007669"/>
    <property type="project" value="UniProtKB-ARBA"/>
</dbReference>
<dbReference type="RefSeq" id="WP_208107542.1">
    <property type="nucleotide sequence ID" value="NZ_SNWX01000021.1"/>
</dbReference>
<evidence type="ECO:0000259" key="15">
    <source>
        <dbReference type="PROSITE" id="PS51747"/>
    </source>
</evidence>
<dbReference type="NCBIfam" id="NF004064">
    <property type="entry name" value="PRK05578.1"/>
    <property type="match status" value="1"/>
</dbReference>
<feature type="domain" description="CMP/dCMP-type deaminase" evidence="15">
    <location>
        <begin position="4"/>
        <end position="131"/>
    </location>
</feature>
<sequence length="139" mass="15117">MEKEIKEKMFKKALEAQKNAYVPYSNFPLGAAVLMKDGSIYTGVNIENASFGLTNCAERSAIFTAVSQGKRNIEALLIVSSTKNPVTPCGPCRQVINEFADGKIEVVMMTEEGKELTMTSTELLPGAFNDSAMEKNNGL</sequence>
<dbReference type="InterPro" id="IPR016193">
    <property type="entry name" value="Cytidine_deaminase-like"/>
</dbReference>
<evidence type="ECO:0000256" key="12">
    <source>
        <dbReference type="PIRSR" id="PIRSR606262-1"/>
    </source>
</evidence>
<organism evidence="16 17">
    <name type="scientific">Halanaerobium saccharolyticum</name>
    <dbReference type="NCBI Taxonomy" id="43595"/>
    <lineage>
        <taxon>Bacteria</taxon>
        <taxon>Bacillati</taxon>
        <taxon>Bacillota</taxon>
        <taxon>Clostridia</taxon>
        <taxon>Halanaerobiales</taxon>
        <taxon>Halanaerobiaceae</taxon>
        <taxon>Halanaerobium</taxon>
    </lineage>
</organism>
<comment type="catalytic activity">
    <reaction evidence="11 14">
        <text>cytidine + H2O + H(+) = uridine + NH4(+)</text>
        <dbReference type="Rhea" id="RHEA:16069"/>
        <dbReference type="ChEBI" id="CHEBI:15377"/>
        <dbReference type="ChEBI" id="CHEBI:15378"/>
        <dbReference type="ChEBI" id="CHEBI:16704"/>
        <dbReference type="ChEBI" id="CHEBI:17562"/>
        <dbReference type="ChEBI" id="CHEBI:28938"/>
        <dbReference type="EC" id="3.5.4.5"/>
    </reaction>
</comment>
<dbReference type="EC" id="3.5.4.5" evidence="4 14"/>
<evidence type="ECO:0000256" key="10">
    <source>
        <dbReference type="ARBA" id="ARBA00049252"/>
    </source>
</evidence>
<evidence type="ECO:0000313" key="17">
    <source>
        <dbReference type="Proteomes" id="UP000295064"/>
    </source>
</evidence>